<evidence type="ECO:0000256" key="1">
    <source>
        <dbReference type="ARBA" id="ARBA00023152"/>
    </source>
</evidence>
<dbReference type="InterPro" id="IPR013078">
    <property type="entry name" value="His_Pase_superF_clade-1"/>
</dbReference>
<keyword evidence="1" id="KW-0324">Glycolysis</keyword>
<protein>
    <submittedName>
        <fullName evidence="3">Histidine phosphatase superfamily</fullName>
    </submittedName>
</protein>
<dbReference type="InterPro" id="IPR050275">
    <property type="entry name" value="PGM_Phosphatase"/>
</dbReference>
<dbReference type="EMBL" id="JAADJZ010000003">
    <property type="protein sequence ID" value="KAF2876446.1"/>
    <property type="molecule type" value="Genomic_DNA"/>
</dbReference>
<dbReference type="OrthoDB" id="496981at2759"/>
<reference evidence="3 4" key="1">
    <citation type="submission" date="2020-01" db="EMBL/GenBank/DDBJ databases">
        <authorList>
            <consortium name="DOE Joint Genome Institute"/>
            <person name="Haridas S."/>
            <person name="Albert R."/>
            <person name="Binder M."/>
            <person name="Bloem J."/>
            <person name="Labutti K."/>
            <person name="Salamov A."/>
            <person name="Andreopoulos B."/>
            <person name="Baker S.E."/>
            <person name="Barry K."/>
            <person name="Bills G."/>
            <person name="Bluhm B.H."/>
            <person name="Cannon C."/>
            <person name="Castanera R."/>
            <person name="Culley D.E."/>
            <person name="Daum C."/>
            <person name="Ezra D."/>
            <person name="Gonzalez J.B."/>
            <person name="Henrissat B."/>
            <person name="Kuo A."/>
            <person name="Liang C."/>
            <person name="Lipzen A."/>
            <person name="Lutzoni F."/>
            <person name="Magnuson J."/>
            <person name="Mondo S."/>
            <person name="Nolan M."/>
            <person name="Ohm R."/>
            <person name="Pangilinan J."/>
            <person name="Park H.-J.H."/>
            <person name="Ramirez L."/>
            <person name="Alfaro M."/>
            <person name="Sun H."/>
            <person name="Tritt A."/>
            <person name="Yoshinaga Y."/>
            <person name="Zwiers L.-H.L."/>
            <person name="Turgeon B.G."/>
            <person name="Goodwin S.B."/>
            <person name="Spatafora J.W."/>
            <person name="Crous P.W."/>
            <person name="Grigoriev I.V."/>
        </authorList>
    </citation>
    <scope>NUCLEOTIDE SEQUENCE [LARGE SCALE GENOMIC DNA]</scope>
    <source>
        <strain evidence="3 4">CBS 611.86</strain>
    </source>
</reference>
<comment type="caution">
    <text evidence="3">The sequence shown here is derived from an EMBL/GenBank/DDBJ whole genome shotgun (WGS) entry which is preliminary data.</text>
</comment>
<proteinExistence type="predicted"/>
<dbReference type="Gene3D" id="3.40.50.1240">
    <property type="entry name" value="Phosphoglycerate mutase-like"/>
    <property type="match status" value="1"/>
</dbReference>
<evidence type="ECO:0000256" key="2">
    <source>
        <dbReference type="ARBA" id="ARBA00023235"/>
    </source>
</evidence>
<dbReference type="PANTHER" id="PTHR48100:SF1">
    <property type="entry name" value="HISTIDINE PHOSPHATASE FAMILY PROTEIN-RELATED"/>
    <property type="match status" value="1"/>
</dbReference>
<dbReference type="Proteomes" id="UP000481861">
    <property type="component" value="Unassembled WGS sequence"/>
</dbReference>
<dbReference type="SUPFAM" id="SSF53254">
    <property type="entry name" value="Phosphoglycerate mutase-like"/>
    <property type="match status" value="1"/>
</dbReference>
<dbReference type="PROSITE" id="PS00175">
    <property type="entry name" value="PG_MUTASE"/>
    <property type="match status" value="1"/>
</dbReference>
<dbReference type="CDD" id="cd07067">
    <property type="entry name" value="HP_PGM_like"/>
    <property type="match status" value="1"/>
</dbReference>
<accession>A0A7C8IFF8</accession>
<name>A0A7C8IFF8_9PLEO</name>
<keyword evidence="2" id="KW-0413">Isomerase</keyword>
<evidence type="ECO:0000313" key="4">
    <source>
        <dbReference type="Proteomes" id="UP000481861"/>
    </source>
</evidence>
<dbReference type="InterPro" id="IPR001345">
    <property type="entry name" value="PG/BPGM_mutase_AS"/>
</dbReference>
<dbReference type="PANTHER" id="PTHR48100">
    <property type="entry name" value="BROAD-SPECIFICITY PHOSPHATASE YOR283W-RELATED"/>
    <property type="match status" value="1"/>
</dbReference>
<evidence type="ECO:0000313" key="3">
    <source>
        <dbReference type="EMBL" id="KAF2876446.1"/>
    </source>
</evidence>
<sequence>MNTKLPPPVRADASPNQCLIHVIRHGESLHNIDRGYPYRDPPLTEAGYHATANIRLPVAPDLILISPMTRTIQTALNAFSCLRDPELHVQPEVQIWPDLREAHDAICNKGLGRADMQSKFPQFDFSHCPEAWDYAPHTVEGASDRAETVRLRLKLLAATHKNIAVLSHRGFIAFLVKGRRFGVCESRTFRFASIEEAQDVGVRMGVHCETLHEQDFGPTVLVLLEEDREEDHLRGAENQQGE</sequence>
<dbReference type="Pfam" id="PF00300">
    <property type="entry name" value="His_Phos_1"/>
    <property type="match status" value="1"/>
</dbReference>
<dbReference type="GO" id="GO:0016791">
    <property type="term" value="F:phosphatase activity"/>
    <property type="evidence" value="ECO:0007669"/>
    <property type="project" value="TreeGrafter"/>
</dbReference>
<dbReference type="SMART" id="SM00855">
    <property type="entry name" value="PGAM"/>
    <property type="match status" value="1"/>
</dbReference>
<gene>
    <name evidence="3" type="ORF">BDV95DRAFT_483502</name>
</gene>
<dbReference type="GO" id="GO:0005737">
    <property type="term" value="C:cytoplasm"/>
    <property type="evidence" value="ECO:0007669"/>
    <property type="project" value="TreeGrafter"/>
</dbReference>
<dbReference type="AlphaFoldDB" id="A0A7C8IFF8"/>
<organism evidence="3 4">
    <name type="scientific">Massariosphaeria phaeospora</name>
    <dbReference type="NCBI Taxonomy" id="100035"/>
    <lineage>
        <taxon>Eukaryota</taxon>
        <taxon>Fungi</taxon>
        <taxon>Dikarya</taxon>
        <taxon>Ascomycota</taxon>
        <taxon>Pezizomycotina</taxon>
        <taxon>Dothideomycetes</taxon>
        <taxon>Pleosporomycetidae</taxon>
        <taxon>Pleosporales</taxon>
        <taxon>Pleosporales incertae sedis</taxon>
        <taxon>Massariosphaeria</taxon>
    </lineage>
</organism>
<dbReference type="InterPro" id="IPR029033">
    <property type="entry name" value="His_PPase_superfam"/>
</dbReference>
<keyword evidence="4" id="KW-1185">Reference proteome</keyword>